<dbReference type="Proteomes" id="UP001209878">
    <property type="component" value="Unassembled WGS sequence"/>
</dbReference>
<evidence type="ECO:0000256" key="6">
    <source>
        <dbReference type="ARBA" id="ARBA00023180"/>
    </source>
</evidence>
<feature type="disulfide bond" evidence="9">
    <location>
        <begin position="882"/>
        <end position="899"/>
    </location>
</feature>
<evidence type="ECO:0000256" key="2">
    <source>
        <dbReference type="ARBA" id="ARBA00022525"/>
    </source>
</evidence>
<dbReference type="InterPro" id="IPR000034">
    <property type="entry name" value="Laminin_IV"/>
</dbReference>
<dbReference type="SMART" id="SM00180">
    <property type="entry name" value="EGF_Lam"/>
    <property type="match status" value="11"/>
</dbReference>
<evidence type="ECO:0000256" key="7">
    <source>
        <dbReference type="ARBA" id="ARBA00023292"/>
    </source>
</evidence>
<dbReference type="SMART" id="SM00281">
    <property type="entry name" value="LamB"/>
    <property type="match status" value="1"/>
</dbReference>
<keyword evidence="4" id="KW-0677">Repeat</keyword>
<feature type="domain" description="Laminin EGF-like" evidence="11">
    <location>
        <begin position="622"/>
        <end position="670"/>
    </location>
</feature>
<dbReference type="InterPro" id="IPR056863">
    <property type="entry name" value="LMN_ATRN_NET-like_EGF"/>
</dbReference>
<feature type="disulfide bond" evidence="9">
    <location>
        <begin position="360"/>
        <end position="369"/>
    </location>
</feature>
<dbReference type="PANTHER" id="PTHR10574:SF435">
    <property type="entry name" value="LAMININ SUBUNIT GAMMA-1"/>
    <property type="match status" value="1"/>
</dbReference>
<dbReference type="GO" id="GO:0007411">
    <property type="term" value="P:axon guidance"/>
    <property type="evidence" value="ECO:0007669"/>
    <property type="project" value="TreeGrafter"/>
</dbReference>
<feature type="domain" description="Laminin EGF-like" evidence="11">
    <location>
        <begin position="832"/>
        <end position="879"/>
    </location>
</feature>
<evidence type="ECO:0000313" key="14">
    <source>
        <dbReference type="EMBL" id="KAK2184714.1"/>
    </source>
</evidence>
<feature type="disulfide bond" evidence="9">
    <location>
        <begin position="310"/>
        <end position="319"/>
    </location>
</feature>
<dbReference type="InterPro" id="IPR000742">
    <property type="entry name" value="EGF"/>
</dbReference>
<feature type="disulfide bond" evidence="9">
    <location>
        <begin position="901"/>
        <end position="910"/>
    </location>
</feature>
<dbReference type="Gene3D" id="2.60.120.260">
    <property type="entry name" value="Galactose-binding domain-like"/>
    <property type="match status" value="1"/>
</dbReference>
<dbReference type="FunFam" id="2.10.25.10:FF:000011">
    <property type="entry name" value="Cadherin EGF LAG seven-pass G-type receptor"/>
    <property type="match status" value="1"/>
</dbReference>
<evidence type="ECO:0000259" key="13">
    <source>
        <dbReference type="PROSITE" id="PS51117"/>
    </source>
</evidence>
<evidence type="ECO:0008006" key="16">
    <source>
        <dbReference type="Google" id="ProtNLM"/>
    </source>
</evidence>
<dbReference type="Pfam" id="PF00053">
    <property type="entry name" value="EGF_laminin"/>
    <property type="match status" value="10"/>
</dbReference>
<dbReference type="FunFam" id="2.10.25.10:FF:000051">
    <property type="entry name" value="Laminin subunit alpha 4"/>
    <property type="match status" value="1"/>
</dbReference>
<keyword evidence="10" id="KW-0175">Coiled coil</keyword>
<comment type="caution">
    <text evidence="14">The sequence shown here is derived from an EMBL/GenBank/DDBJ whole genome shotgun (WGS) entry which is preliminary data.</text>
</comment>
<comment type="subunit">
    <text evidence="8">Laminin is a complex glycoprotein, consisting of three different polypeptide chains (alpha, beta, gamma), which are bound to each other by disulfide bonds into a cross-shaped molecule comprising one long and three short arms with globules at each end.</text>
</comment>
<keyword evidence="3" id="KW-0732">Signal</keyword>
<dbReference type="InterPro" id="IPR050440">
    <property type="entry name" value="Laminin/Netrin_ECM"/>
</dbReference>
<keyword evidence="5 9" id="KW-1015">Disulfide bond</keyword>
<feature type="domain" description="Laminin N-terminal" evidence="13">
    <location>
        <begin position="1"/>
        <end position="173"/>
    </location>
</feature>
<dbReference type="FunFam" id="2.10.25.10:FF:000067">
    <property type="entry name" value="Laminin subunit gamma 1"/>
    <property type="match status" value="2"/>
</dbReference>
<keyword evidence="15" id="KW-1185">Reference proteome</keyword>
<evidence type="ECO:0000256" key="9">
    <source>
        <dbReference type="PROSITE-ProRule" id="PRU00460"/>
    </source>
</evidence>
<feature type="domain" description="Laminin IV type A" evidence="12">
    <location>
        <begin position="416"/>
        <end position="587"/>
    </location>
</feature>
<evidence type="ECO:0000256" key="8">
    <source>
        <dbReference type="ARBA" id="ARBA00065619"/>
    </source>
</evidence>
<feature type="disulfide bond" evidence="9">
    <location>
        <begin position="640"/>
        <end position="649"/>
    </location>
</feature>
<dbReference type="FunFam" id="2.10.25.10:FF:000166">
    <property type="entry name" value="laminin subunit gamma-1"/>
    <property type="match status" value="1"/>
</dbReference>
<sequence>MQAQQTLERYSFIQLSGLEQRRVKKLAQDKSFDITYVRLKFYSSRPDSFAIYKRSSAETPWTAYQFYSASCEDTYGKRNKEIITVANEAKAICTDEFSDISPLTGGSVAFSTLEGRPSAYNFEHSQDLQEWVTATDIKIVLNRLNTFGDEVFGDPNVLKSYFYAISDFAVGARCKCNGHASECVRSTGQGLEEKIVCRCEHNTQGPDCNECQPFYNDRPWRRATADGANECVACDCNSLSNRCFFDEELFRKTGHGGHCLDCRENTFGIHCERCKDYFYRTAADDKCQACNCDAVGALYRQCDENGKCQCKRGVTGDKCDRCDINYYDFGQSGCRPCQCEVAGSLDNHAECLPDSGICKCKEFVEGQNCDRCQPGYFALSADNPQGCISCFCYGHSSVCSSAPGYTAKVIQSQFNTGRQRWKGVDRSGKELALDYNGVTQQIGISSLGIESSYFLAPARYLGNQKFSYNQILSFTLRVGSDNARASVLDVILEGNGQRISLPIFAQGNAIPRTVNQEYKFRLNEHPNFEWTPNLSSLEFIKLLSNVTAFKIRGTYNPIGFGFMDNVKLGSAQPSRSVGGHTVSHVELCQCPEGYVGQFCESCAPGYHRDPASGGPYARCVPCNCNGHSDTCDINTGRCICQHNTVGLNCERCLPGYYGYALAGTPDDCKVCLCPDNGECVEMINGEVACINCKEGYTGNRCEMCADGYYGDPQGKYGPPRPCQKCICNENIDPNAVANCNSTTGECLKCIMSTAGFDCAQCLPGYYGDALALPKGQCKACDCYNPGSQGDGISSCAARSGQCPCLPNVAGLKCDKCWDGYWNIDSGRGCERCGCDPVGSYNQSCDVANGQCLCKPGVGGRTCDHCMEYYYGFSEEGCQSCDCDRVGALTMQCDEVSGDCQCKTNIIGRRCDQCEENKFNISAGCIDCPVCYNLVQDRVNIHRRKLHELRMLIRQINDNPKVVDDSEFRAKLDATAATVDDLLEKARRTGELGTDGTLADQLDALKAAIADVISQCGDITATKHKAESASKNGIVDITAAEEAITAAEDALRNAHSHIETDGVTALEKAVEAQGKYGQESTRMTEIAKEARALAERQEQEAANIDDTAKLALNTSQDALRIAQESLHMPTYVADDLSRLQTDVFDAEQLFEETRNLAAKALKEADEAYKKSLSIYTDAESVVVPEVDTETLVTEAGDIKKEAAEVKAEADELREQQRDMMTDVKQQVQSAEDMLEGGIRQQQIADELMADADAARAMARDAVAQTEKTLADAKKALRTFREFDEKIRQSKLDAEDAIHQIPRIEDKIAEAEAKTYAARNNLANAERDANMARDLAEEAQSIADMASGAAGNISTDAAETKERAIQLNDEARQLSNDVDGATLNLENYEQQADEDAQLVREALEKAGEAKSGATESSERVNKALNTVDDILSQLSNLDSIDSDMLSELELNLYDAEQTIVDADIETRYNDMLASRHQQNIWVRDYTDELIQLRKDVENIKQINDSIPIGCYKSIKLEPVG</sequence>
<dbReference type="SMART" id="SM00181">
    <property type="entry name" value="EGF"/>
    <property type="match status" value="3"/>
</dbReference>
<evidence type="ECO:0000256" key="3">
    <source>
        <dbReference type="ARBA" id="ARBA00022729"/>
    </source>
</evidence>
<reference evidence="14" key="1">
    <citation type="journal article" date="2023" name="Mol. Biol. Evol.">
        <title>Third-Generation Sequencing Reveals the Adaptive Role of the Epigenome in Three Deep-Sea Polychaetes.</title>
        <authorList>
            <person name="Perez M."/>
            <person name="Aroh O."/>
            <person name="Sun Y."/>
            <person name="Lan Y."/>
            <person name="Juniper S.K."/>
            <person name="Young C.R."/>
            <person name="Angers B."/>
            <person name="Qian P.Y."/>
        </authorList>
    </citation>
    <scope>NUCLEOTIDE SEQUENCE</scope>
    <source>
        <strain evidence="14">R07B-5</strain>
    </source>
</reference>
<feature type="domain" description="Laminin EGF-like" evidence="11">
    <location>
        <begin position="337"/>
        <end position="389"/>
    </location>
</feature>
<evidence type="ECO:0000256" key="5">
    <source>
        <dbReference type="ARBA" id="ARBA00023157"/>
    </source>
</evidence>
<evidence type="ECO:0000256" key="10">
    <source>
        <dbReference type="SAM" id="Coils"/>
    </source>
</evidence>
<name>A0AAD9UCW4_RIDPI</name>
<dbReference type="FunFam" id="2.10.25.10:FF:000090">
    <property type="entry name" value="laminin subunit alpha"/>
    <property type="match status" value="1"/>
</dbReference>
<dbReference type="SUPFAM" id="SSF57196">
    <property type="entry name" value="EGF/Laminin"/>
    <property type="match status" value="11"/>
</dbReference>
<dbReference type="FunFam" id="2.10.25.10:FF:000105">
    <property type="entry name" value="laminin subunit gamma-1"/>
    <property type="match status" value="1"/>
</dbReference>
<feature type="disulfide bond" evidence="9">
    <location>
        <begin position="832"/>
        <end position="844"/>
    </location>
</feature>
<dbReference type="PANTHER" id="PTHR10574">
    <property type="entry name" value="NETRIN/LAMININ-RELATED"/>
    <property type="match status" value="1"/>
</dbReference>
<accession>A0AAD9UCW4</accession>
<dbReference type="PROSITE" id="PS51117">
    <property type="entry name" value="LAMININ_NTER"/>
    <property type="match status" value="1"/>
</dbReference>
<comment type="caution">
    <text evidence="9">Lacks conserved residue(s) required for the propagation of feature annotation.</text>
</comment>
<dbReference type="InterPro" id="IPR002049">
    <property type="entry name" value="LE_dom"/>
</dbReference>
<feature type="disulfide bond" evidence="9">
    <location>
        <begin position="834"/>
        <end position="851"/>
    </location>
</feature>
<evidence type="ECO:0000313" key="15">
    <source>
        <dbReference type="Proteomes" id="UP001209878"/>
    </source>
</evidence>
<feature type="domain" description="Laminin EGF-like" evidence="11">
    <location>
        <begin position="780"/>
        <end position="831"/>
    </location>
</feature>
<dbReference type="GO" id="GO:0009888">
    <property type="term" value="P:tissue development"/>
    <property type="evidence" value="ECO:0007669"/>
    <property type="project" value="TreeGrafter"/>
</dbReference>
<proteinExistence type="predicted"/>
<keyword evidence="6" id="KW-0325">Glycoprotein</keyword>
<keyword evidence="7 9" id="KW-0424">Laminin EGF-like domain</keyword>
<organism evidence="14 15">
    <name type="scientific">Ridgeia piscesae</name>
    <name type="common">Tubeworm</name>
    <dbReference type="NCBI Taxonomy" id="27915"/>
    <lineage>
        <taxon>Eukaryota</taxon>
        <taxon>Metazoa</taxon>
        <taxon>Spiralia</taxon>
        <taxon>Lophotrochozoa</taxon>
        <taxon>Annelida</taxon>
        <taxon>Polychaeta</taxon>
        <taxon>Sedentaria</taxon>
        <taxon>Canalipalpata</taxon>
        <taxon>Sabellida</taxon>
        <taxon>Siboglinidae</taxon>
        <taxon>Ridgeia</taxon>
    </lineage>
</organism>
<dbReference type="SMART" id="SM00136">
    <property type="entry name" value="LamNT"/>
    <property type="match status" value="1"/>
</dbReference>
<keyword evidence="2" id="KW-0964">Secreted</keyword>
<feature type="domain" description="Laminin EGF-like" evidence="11">
    <location>
        <begin position="174"/>
        <end position="233"/>
    </location>
</feature>
<dbReference type="PROSITE" id="PS50027">
    <property type="entry name" value="EGF_LAM_2"/>
    <property type="match status" value="8"/>
</dbReference>
<feature type="domain" description="Laminin EGF-like" evidence="11">
    <location>
        <begin position="290"/>
        <end position="336"/>
    </location>
</feature>
<dbReference type="FunFam" id="2.10.25.10:FF:000758">
    <property type="entry name" value="Laminin subunit gamma 1"/>
    <property type="match status" value="1"/>
</dbReference>
<gene>
    <name evidence="14" type="ORF">NP493_256g04016</name>
</gene>
<dbReference type="CDD" id="cd00055">
    <property type="entry name" value="EGF_Lam"/>
    <property type="match status" value="10"/>
</dbReference>
<feature type="disulfide bond" evidence="9">
    <location>
        <begin position="262"/>
        <end position="271"/>
    </location>
</feature>
<dbReference type="PROSITE" id="PS00022">
    <property type="entry name" value="EGF_1"/>
    <property type="match status" value="1"/>
</dbReference>
<feature type="disulfide bond" evidence="9">
    <location>
        <begin position="804"/>
        <end position="813"/>
    </location>
</feature>
<dbReference type="PROSITE" id="PS01248">
    <property type="entry name" value="EGF_LAM_1"/>
    <property type="match status" value="5"/>
</dbReference>
<dbReference type="GO" id="GO:0005576">
    <property type="term" value="C:extracellular region"/>
    <property type="evidence" value="ECO:0007669"/>
    <property type="project" value="UniProtKB-SubCell"/>
</dbReference>
<evidence type="ECO:0000256" key="1">
    <source>
        <dbReference type="ARBA" id="ARBA00004613"/>
    </source>
</evidence>
<feature type="domain" description="Laminin EGF-like" evidence="11">
    <location>
        <begin position="880"/>
        <end position="926"/>
    </location>
</feature>
<dbReference type="Pfam" id="PF00052">
    <property type="entry name" value="Laminin_B"/>
    <property type="match status" value="1"/>
</dbReference>
<feature type="disulfide bond" evidence="9">
    <location>
        <begin position="199"/>
        <end position="208"/>
    </location>
</feature>
<evidence type="ECO:0000256" key="4">
    <source>
        <dbReference type="ARBA" id="ARBA00022737"/>
    </source>
</evidence>
<dbReference type="Pfam" id="PF24973">
    <property type="entry name" value="EGF_LMN_ATRN"/>
    <property type="match status" value="1"/>
</dbReference>
<feature type="coiled-coil region" evidence="10">
    <location>
        <begin position="1443"/>
        <end position="1500"/>
    </location>
</feature>
<protein>
    <recommendedName>
        <fullName evidence="16">Laminin subunit gamma-1</fullName>
    </recommendedName>
</protein>
<dbReference type="Gene3D" id="2.10.25.10">
    <property type="entry name" value="Laminin"/>
    <property type="match status" value="10"/>
</dbReference>
<feature type="coiled-coil region" evidence="10">
    <location>
        <begin position="1194"/>
        <end position="1403"/>
    </location>
</feature>
<dbReference type="GO" id="GO:0009887">
    <property type="term" value="P:animal organ morphogenesis"/>
    <property type="evidence" value="ECO:0007669"/>
    <property type="project" value="TreeGrafter"/>
</dbReference>
<comment type="subcellular location">
    <subcellularLocation>
        <location evidence="1">Secreted</location>
    </subcellularLocation>
</comment>
<feature type="disulfide bond" evidence="9">
    <location>
        <begin position="290"/>
        <end position="302"/>
    </location>
</feature>
<feature type="domain" description="Laminin EGF-like" evidence="11">
    <location>
        <begin position="234"/>
        <end position="289"/>
    </location>
</feature>
<feature type="disulfide bond" evidence="9">
    <location>
        <begin position="880"/>
        <end position="892"/>
    </location>
</feature>
<feature type="disulfide bond" evidence="9">
    <location>
        <begin position="853"/>
        <end position="862"/>
    </location>
</feature>
<evidence type="ECO:0000259" key="12">
    <source>
        <dbReference type="PROSITE" id="PS51115"/>
    </source>
</evidence>
<dbReference type="EMBL" id="JAODUO010000256">
    <property type="protein sequence ID" value="KAK2184714.1"/>
    <property type="molecule type" value="Genomic_DNA"/>
</dbReference>
<evidence type="ECO:0000259" key="11">
    <source>
        <dbReference type="PROSITE" id="PS50027"/>
    </source>
</evidence>
<dbReference type="PRINTS" id="PR00011">
    <property type="entry name" value="EGFLAMININ"/>
</dbReference>
<dbReference type="PROSITE" id="PS51115">
    <property type="entry name" value="LAMININ_IVA"/>
    <property type="match status" value="1"/>
</dbReference>
<dbReference type="Pfam" id="PF00055">
    <property type="entry name" value="Laminin_N"/>
    <property type="match status" value="1"/>
</dbReference>
<dbReference type="InterPro" id="IPR008211">
    <property type="entry name" value="Laminin_N"/>
</dbReference>